<dbReference type="InterPro" id="IPR003034">
    <property type="entry name" value="SAP_dom"/>
</dbReference>
<dbReference type="OrthoDB" id="6640634at2759"/>
<reference evidence="3 4" key="1">
    <citation type="submission" date="2019-08" db="EMBL/GenBank/DDBJ databases">
        <title>The genome of the soybean aphid Biotype 1, its phylome, world population structure and adaptation to the North American continent.</title>
        <authorList>
            <person name="Giordano R."/>
            <person name="Donthu R.K."/>
            <person name="Hernandez A.G."/>
            <person name="Wright C.L."/>
            <person name="Zimin A.V."/>
        </authorList>
    </citation>
    <scope>NUCLEOTIDE SEQUENCE [LARGE SCALE GENOMIC DNA]</scope>
    <source>
        <tissue evidence="3">Whole aphids</tissue>
    </source>
</reference>
<proteinExistence type="predicted"/>
<dbReference type="AlphaFoldDB" id="A0A6G0SX43"/>
<gene>
    <name evidence="3" type="ORF">AGLY_016938</name>
</gene>
<name>A0A6G0SX43_APHGL</name>
<dbReference type="PROSITE" id="PS50800">
    <property type="entry name" value="SAP"/>
    <property type="match status" value="1"/>
</dbReference>
<sequence length="265" mass="29395">MSGKSLQQLTTVQLRSECTAREISISGSKPDIILKLEEYFRERGQDPGNVRFYPVQPSINILADDTGGQSNVSPSLADTSASQIFGQPPGGISTSSTASQKPTGNLSEYGGHQSTIQQGQFAEPVESDIFKTAAEQLKLLTQTLPQMNDSKSFEARLRVLEVSITSFFTETRLAAAQQPHNNTVPRINMHPSPTRVTTRTHDNYQSGRSYEYDEGGAQHSVSHVAAANNRPFFTREAQNEYTGRNIRNIRAIHYTPYEARIHEHI</sequence>
<keyword evidence="4" id="KW-1185">Reference proteome</keyword>
<dbReference type="Gene3D" id="1.10.720.30">
    <property type="entry name" value="SAP domain"/>
    <property type="match status" value="1"/>
</dbReference>
<dbReference type="Pfam" id="PF02037">
    <property type="entry name" value="SAP"/>
    <property type="match status" value="1"/>
</dbReference>
<protein>
    <recommendedName>
        <fullName evidence="2">SAP domain-containing protein</fullName>
    </recommendedName>
</protein>
<feature type="compositionally biased region" description="Polar residues" evidence="1">
    <location>
        <begin position="67"/>
        <end position="85"/>
    </location>
</feature>
<feature type="region of interest" description="Disordered" evidence="1">
    <location>
        <begin position="182"/>
        <end position="201"/>
    </location>
</feature>
<evidence type="ECO:0000313" key="3">
    <source>
        <dbReference type="EMBL" id="KAE9522665.1"/>
    </source>
</evidence>
<evidence type="ECO:0000256" key="1">
    <source>
        <dbReference type="SAM" id="MobiDB-lite"/>
    </source>
</evidence>
<feature type="region of interest" description="Disordered" evidence="1">
    <location>
        <begin position="64"/>
        <end position="120"/>
    </location>
</feature>
<evidence type="ECO:0000313" key="4">
    <source>
        <dbReference type="Proteomes" id="UP000475862"/>
    </source>
</evidence>
<accession>A0A6G0SX43</accession>
<comment type="caution">
    <text evidence="3">The sequence shown here is derived from an EMBL/GenBank/DDBJ whole genome shotgun (WGS) entry which is preliminary data.</text>
</comment>
<feature type="compositionally biased region" description="Polar residues" evidence="1">
    <location>
        <begin position="92"/>
        <end position="120"/>
    </location>
</feature>
<evidence type="ECO:0000259" key="2">
    <source>
        <dbReference type="PROSITE" id="PS50800"/>
    </source>
</evidence>
<dbReference type="InterPro" id="IPR036361">
    <property type="entry name" value="SAP_dom_sf"/>
</dbReference>
<feature type="domain" description="SAP" evidence="2">
    <location>
        <begin position="6"/>
        <end position="40"/>
    </location>
</feature>
<organism evidence="3 4">
    <name type="scientific">Aphis glycines</name>
    <name type="common">Soybean aphid</name>
    <dbReference type="NCBI Taxonomy" id="307491"/>
    <lineage>
        <taxon>Eukaryota</taxon>
        <taxon>Metazoa</taxon>
        <taxon>Ecdysozoa</taxon>
        <taxon>Arthropoda</taxon>
        <taxon>Hexapoda</taxon>
        <taxon>Insecta</taxon>
        <taxon>Pterygota</taxon>
        <taxon>Neoptera</taxon>
        <taxon>Paraneoptera</taxon>
        <taxon>Hemiptera</taxon>
        <taxon>Sternorrhyncha</taxon>
        <taxon>Aphidomorpha</taxon>
        <taxon>Aphidoidea</taxon>
        <taxon>Aphididae</taxon>
        <taxon>Aphidini</taxon>
        <taxon>Aphis</taxon>
        <taxon>Aphis</taxon>
    </lineage>
</organism>
<dbReference type="Proteomes" id="UP000475862">
    <property type="component" value="Unassembled WGS sequence"/>
</dbReference>
<dbReference type="EMBL" id="VYZN01000824">
    <property type="protein sequence ID" value="KAE9522665.1"/>
    <property type="molecule type" value="Genomic_DNA"/>
</dbReference>